<dbReference type="RefSeq" id="WP_157993330.1">
    <property type="nucleotide sequence ID" value="NZ_LR217703.1"/>
</dbReference>
<dbReference type="PANTHER" id="PTHR10000">
    <property type="entry name" value="PHOSPHOSERINE PHOSPHATASE"/>
    <property type="match status" value="1"/>
</dbReference>
<dbReference type="InterPro" id="IPR023214">
    <property type="entry name" value="HAD_sf"/>
</dbReference>
<dbReference type="EMBL" id="LR217703">
    <property type="protein sequence ID" value="VFP79532.1"/>
    <property type="molecule type" value="Genomic_DNA"/>
</dbReference>
<dbReference type="Pfam" id="PF08282">
    <property type="entry name" value="Hydrolase_3"/>
    <property type="match status" value="1"/>
</dbReference>
<dbReference type="PROSITE" id="PS01229">
    <property type="entry name" value="COF_2"/>
    <property type="match status" value="1"/>
</dbReference>
<accession>A0A451D1Q2</accession>
<evidence type="ECO:0000256" key="1">
    <source>
        <dbReference type="ARBA" id="ARBA00022723"/>
    </source>
</evidence>
<name>A0A451D1Q2_9GAMM</name>
<dbReference type="OrthoDB" id="9781413at2"/>
<dbReference type="SFLD" id="SFLDS00003">
    <property type="entry name" value="Haloacid_Dehalogenase"/>
    <property type="match status" value="1"/>
</dbReference>
<dbReference type="GO" id="GO:0005829">
    <property type="term" value="C:cytosol"/>
    <property type="evidence" value="ECO:0007669"/>
    <property type="project" value="TreeGrafter"/>
</dbReference>
<dbReference type="NCBIfam" id="NF007806">
    <property type="entry name" value="PRK10513.1"/>
    <property type="match status" value="1"/>
</dbReference>
<reference evidence="3 4" key="1">
    <citation type="submission" date="2019-02" db="EMBL/GenBank/DDBJ databases">
        <authorList>
            <person name="Manzano-Marin A."/>
            <person name="Manzano-Marin A."/>
        </authorList>
    </citation>
    <scope>NUCLEOTIDE SEQUENCE [LARGE SCALE GENOMIC DNA]</scope>
    <source>
        <strain evidence="3 4">ErCicuneomaculata</strain>
    </source>
</reference>
<dbReference type="NCBIfam" id="TIGR00099">
    <property type="entry name" value="Cof-subfamily"/>
    <property type="match status" value="1"/>
</dbReference>
<dbReference type="GO" id="GO:0000287">
    <property type="term" value="F:magnesium ion binding"/>
    <property type="evidence" value="ECO:0007669"/>
    <property type="project" value="TreeGrafter"/>
</dbReference>
<protein>
    <submittedName>
        <fullName evidence="3">Sugar phosphatase YidA</fullName>
        <ecNumber evidence="3">3.1.3.23</ecNumber>
    </submittedName>
</protein>
<dbReference type="SFLD" id="SFLDG01144">
    <property type="entry name" value="C2.B.4:_PGP_Like"/>
    <property type="match status" value="1"/>
</dbReference>
<dbReference type="PROSITE" id="PS01228">
    <property type="entry name" value="COF_1"/>
    <property type="match status" value="1"/>
</dbReference>
<proteinExistence type="predicted"/>
<dbReference type="AlphaFoldDB" id="A0A451D1Q2"/>
<gene>
    <name evidence="3" type="primary">yidA</name>
    <name evidence="3" type="ORF">ERCICUMA2628_083</name>
</gene>
<dbReference type="EC" id="3.1.3.23" evidence="3"/>
<dbReference type="NCBIfam" id="TIGR01484">
    <property type="entry name" value="HAD-SF-IIB"/>
    <property type="match status" value="1"/>
</dbReference>
<evidence type="ECO:0000313" key="4">
    <source>
        <dbReference type="Proteomes" id="UP000294412"/>
    </source>
</evidence>
<keyword evidence="1" id="KW-0479">Metal-binding</keyword>
<evidence type="ECO:0000313" key="3">
    <source>
        <dbReference type="EMBL" id="VFP79532.1"/>
    </source>
</evidence>
<dbReference type="Gene3D" id="3.40.50.1000">
    <property type="entry name" value="HAD superfamily/HAD-like"/>
    <property type="match status" value="1"/>
</dbReference>
<dbReference type="CDD" id="cd07516">
    <property type="entry name" value="HAD_Pase"/>
    <property type="match status" value="1"/>
</dbReference>
<dbReference type="InterPro" id="IPR006379">
    <property type="entry name" value="HAD-SF_hydro_IIB"/>
</dbReference>
<dbReference type="SUPFAM" id="SSF56784">
    <property type="entry name" value="HAD-like"/>
    <property type="match status" value="1"/>
</dbReference>
<sequence length="270" mass="30630">MVIRLIAIDMDGTLLNQRNEVTPRVQKAIKKASNIGIKVILATGRPFIGVKCYLEDLSLKKDDQFCITHNGALIQNAMNGECLSEVLLSFDDYLYFEKLARDLMVHFQAFTKTEMFTSNQDISEYTVHEAWMTGIPLRYRCVNDMDCQLHFPKVMMLDPPELLDQAISRIPYSVLQRYSIMKSSPYYLEILNKQANKGTGVKFIAEKLGIKRDEVMAIGDQENDLAMLEYASISIAMGNSIESVKKIAQFITKTNEEDGVALAIENFCEI</sequence>
<dbReference type="PANTHER" id="PTHR10000:SF8">
    <property type="entry name" value="HAD SUPERFAMILY HYDROLASE-LIKE, TYPE 3"/>
    <property type="match status" value="1"/>
</dbReference>
<dbReference type="Gene3D" id="3.30.1240.10">
    <property type="match status" value="1"/>
</dbReference>
<evidence type="ECO:0000256" key="2">
    <source>
        <dbReference type="ARBA" id="ARBA00022801"/>
    </source>
</evidence>
<dbReference type="InterPro" id="IPR000150">
    <property type="entry name" value="Cof"/>
</dbReference>
<dbReference type="GO" id="GO:0050308">
    <property type="term" value="F:sugar-phosphatase activity"/>
    <property type="evidence" value="ECO:0007669"/>
    <property type="project" value="UniProtKB-EC"/>
</dbReference>
<dbReference type="Proteomes" id="UP000294412">
    <property type="component" value="Chromosome"/>
</dbReference>
<organism evidence="3 4">
    <name type="scientific">Candidatus Erwinia haradaeae</name>
    <dbReference type="NCBI Taxonomy" id="1922217"/>
    <lineage>
        <taxon>Bacteria</taxon>
        <taxon>Pseudomonadati</taxon>
        <taxon>Pseudomonadota</taxon>
        <taxon>Gammaproteobacteria</taxon>
        <taxon>Enterobacterales</taxon>
        <taxon>Erwiniaceae</taxon>
        <taxon>Erwinia</taxon>
    </lineage>
</organism>
<dbReference type="SFLD" id="SFLDG01140">
    <property type="entry name" value="C2.B:_Phosphomannomutase_and_P"/>
    <property type="match status" value="1"/>
</dbReference>
<keyword evidence="2 3" id="KW-0378">Hydrolase</keyword>
<dbReference type="InterPro" id="IPR036412">
    <property type="entry name" value="HAD-like_sf"/>
</dbReference>